<dbReference type="PANTHER" id="PTHR43581:SF2">
    <property type="entry name" value="EXCINUCLEASE ATPASE SUBUNIT"/>
    <property type="match status" value="1"/>
</dbReference>
<feature type="domain" description="AAA+ ATPase" evidence="1">
    <location>
        <begin position="22"/>
        <end position="295"/>
    </location>
</feature>
<evidence type="ECO:0000259" key="1">
    <source>
        <dbReference type="SMART" id="SM00382"/>
    </source>
</evidence>
<proteinExistence type="predicted"/>
<evidence type="ECO:0000313" key="3">
    <source>
        <dbReference type="Proteomes" id="UP000595841"/>
    </source>
</evidence>
<accession>A0A974P8X6</accession>
<keyword evidence="3" id="KW-1185">Reference proteome</keyword>
<name>A0A974P8X6_9BACL</name>
<dbReference type="Gene3D" id="3.40.50.300">
    <property type="entry name" value="P-loop containing nucleotide triphosphate hydrolases"/>
    <property type="match status" value="1"/>
</dbReference>
<dbReference type="Proteomes" id="UP000595841">
    <property type="component" value="Chromosome"/>
</dbReference>
<dbReference type="PANTHER" id="PTHR43581">
    <property type="entry name" value="ATP/GTP PHOSPHATASE"/>
    <property type="match status" value="1"/>
</dbReference>
<dbReference type="KEGG" id="pson:JI735_19860"/>
<dbReference type="InterPro" id="IPR027417">
    <property type="entry name" value="P-loop_NTPase"/>
</dbReference>
<dbReference type="EMBL" id="CP068595">
    <property type="protein sequence ID" value="QQZ58983.1"/>
    <property type="molecule type" value="Genomic_DNA"/>
</dbReference>
<evidence type="ECO:0000313" key="2">
    <source>
        <dbReference type="EMBL" id="QQZ58983.1"/>
    </source>
</evidence>
<dbReference type="Pfam" id="PF13175">
    <property type="entry name" value="AAA_15"/>
    <property type="match status" value="1"/>
</dbReference>
<dbReference type="AlphaFoldDB" id="A0A974P8X6"/>
<protein>
    <submittedName>
        <fullName evidence="2">AAA family ATPase</fullName>
    </submittedName>
</protein>
<reference evidence="2 3" key="1">
    <citation type="submission" date="2021-01" db="EMBL/GenBank/DDBJ databases">
        <title>Whole genome sequence of Paenibacillus sonchi LMG 24727 for comparative genomics.</title>
        <authorList>
            <person name="Lee G."/>
            <person name="Kim M.-J."/>
            <person name="Lim K."/>
            <person name="Shin J.-H."/>
        </authorList>
    </citation>
    <scope>NUCLEOTIDE SEQUENCE [LARGE SCALE GENOMIC DNA]</scope>
    <source>
        <strain evidence="2 3">LMG 24727</strain>
    </source>
</reference>
<dbReference type="SMART" id="SM00382">
    <property type="entry name" value="AAA"/>
    <property type="match status" value="1"/>
</dbReference>
<dbReference type="RefSeq" id="WP_039833808.1">
    <property type="nucleotide sequence ID" value="NZ_CP068595.1"/>
</dbReference>
<gene>
    <name evidence="2" type="ORF">JI735_19860</name>
</gene>
<organism evidence="2 3">
    <name type="scientific">Paenibacillus sonchi</name>
    <dbReference type="NCBI Taxonomy" id="373687"/>
    <lineage>
        <taxon>Bacteria</taxon>
        <taxon>Bacillati</taxon>
        <taxon>Bacillota</taxon>
        <taxon>Bacilli</taxon>
        <taxon>Bacillales</taxon>
        <taxon>Paenibacillaceae</taxon>
        <taxon>Paenibacillus</taxon>
        <taxon>Paenibacillus sonchi group</taxon>
    </lineage>
</organism>
<sequence>MQIQNLLIKDIGGIKELKLEFNPKLNLICGMNGVGKTTILECIINTFSHYLSTAIKRSSRASSGSWQIKVDDCDYMNSLEKFLPNEQDYNQDGLMNKSKNIIYVKEQRSIPYRQSFIKPDEIRDDNEYSQYIVNGVQSESIKTWFINRAALISQGKFTDAEIHNFNIAKRFFSKLDPTVEYSHIAHETIDIMLNTPRGEVFLEYLSSGFKSCAFIVFGIIKEIEYNFKSPNVKVDEFEGVILIDEVDAHLHPYWQGIFISVLKEVFKNAQLIITTHSPHMIQEAAANELIPLGIDGNGEVRLINLDKNEFGFKGWTIEEILEDVMGLNETRSNDYLNLKEQFESALDDNDVNTAKSLYSTLNKMLHPRSPMRKVYELQLGSLGGL</sequence>
<dbReference type="InterPro" id="IPR051396">
    <property type="entry name" value="Bact_Antivir_Def_Nuclease"/>
</dbReference>
<dbReference type="InterPro" id="IPR041685">
    <property type="entry name" value="AAA_GajA/Old/RecF-like"/>
</dbReference>
<dbReference type="InterPro" id="IPR003593">
    <property type="entry name" value="AAA+_ATPase"/>
</dbReference>
<dbReference type="SUPFAM" id="SSF52540">
    <property type="entry name" value="P-loop containing nucleoside triphosphate hydrolases"/>
    <property type="match status" value="1"/>
</dbReference>